<evidence type="ECO:0000256" key="1">
    <source>
        <dbReference type="PROSITE-ProRule" id="PRU01363"/>
    </source>
</evidence>
<keyword evidence="4" id="KW-1185">Reference proteome</keyword>
<feature type="region of interest" description="N-terminal hotdog fold" evidence="1">
    <location>
        <begin position="25"/>
        <end position="160"/>
    </location>
</feature>
<sequence length="459" mass="52421">MHFGDIPTVETQRSTDFNENTAQRMPYVGDILEYQPDVMIKIGYTLDLDEDLYLKDHTLIHASEVRNISSCLPVLPMTFGLEMMGEAAACLAPGLGLIGFKNVTASNWVGLEDITTLPITLSARFQEDNSMQMSRKIKVELFKKGYDFPAMRCDVIFGKKYLLSVSLIFSELVTPQPLPISVEQLYSERFLFHGPLLQCISKIHAVGKNGLIAEVKLFKTDNLFRSTDTPELLTHPSFMDGLAQLMVAWFIDKEFNALPIGIDNIELYCPIPKLDQDLAVYLQISEQKYKTISVNLEIHDGKENVWMRIENWKYVIFRHCESMSNFLRLPEVFFASTKLPDSSENTITFEISKSILRDINIEWLARTILHKEELSIFKNIKENSPEIQDWLLQRLVAKDAARHWIITKTSHSMIHPASFALSTKKEKTFSITHIPDQTTTPTVVTKILKNSIIAIAQRE</sequence>
<dbReference type="OrthoDB" id="9808281at2"/>
<feature type="domain" description="PKS/mFAS DH" evidence="2">
    <location>
        <begin position="25"/>
        <end position="323"/>
    </location>
</feature>
<dbReference type="STRING" id="1121400.SAMN02746065_11469"/>
<dbReference type="AlphaFoldDB" id="A0A1W2CY69"/>
<reference evidence="3 4" key="1">
    <citation type="submission" date="2017-04" db="EMBL/GenBank/DDBJ databases">
        <authorList>
            <person name="Afonso C.L."/>
            <person name="Miller P.J."/>
            <person name="Scott M.A."/>
            <person name="Spackman E."/>
            <person name="Goraichik I."/>
            <person name="Dimitrov K.M."/>
            <person name="Suarez D.L."/>
            <person name="Swayne D.E."/>
        </authorList>
    </citation>
    <scope>NUCLEOTIDE SEQUENCE [LARGE SCALE GENOMIC DNA]</scope>
    <source>
        <strain evidence="3 4">DSM 3385</strain>
    </source>
</reference>
<dbReference type="PROSITE" id="PS52019">
    <property type="entry name" value="PKS_MFAS_DH"/>
    <property type="match status" value="1"/>
</dbReference>
<gene>
    <name evidence="3" type="ORF">SAMN02746065_11469</name>
</gene>
<dbReference type="Pfam" id="PF14765">
    <property type="entry name" value="PS-DH"/>
    <property type="match status" value="1"/>
</dbReference>
<feature type="active site" description="Proton acceptor; for dehydratase activity" evidence="1">
    <location>
        <position position="57"/>
    </location>
</feature>
<dbReference type="Gene3D" id="3.10.129.110">
    <property type="entry name" value="Polyketide synthase dehydratase"/>
    <property type="match status" value="1"/>
</dbReference>
<dbReference type="InterPro" id="IPR042104">
    <property type="entry name" value="PKS_dehydratase_sf"/>
</dbReference>
<dbReference type="InterPro" id="IPR049551">
    <property type="entry name" value="PKS_DH_C"/>
</dbReference>
<organism evidence="3 4">
    <name type="scientific">Desulfocicer vacuolatum DSM 3385</name>
    <dbReference type="NCBI Taxonomy" id="1121400"/>
    <lineage>
        <taxon>Bacteria</taxon>
        <taxon>Pseudomonadati</taxon>
        <taxon>Thermodesulfobacteriota</taxon>
        <taxon>Desulfobacteria</taxon>
        <taxon>Desulfobacterales</taxon>
        <taxon>Desulfobacteraceae</taxon>
        <taxon>Desulfocicer</taxon>
    </lineage>
</organism>
<feature type="active site" description="Proton donor; for dehydratase activity" evidence="1">
    <location>
        <position position="240"/>
    </location>
</feature>
<dbReference type="EMBL" id="FWXY01000014">
    <property type="protein sequence ID" value="SMC90205.1"/>
    <property type="molecule type" value="Genomic_DNA"/>
</dbReference>
<protein>
    <submittedName>
        <fullName evidence="3">Polyketide synthase dehydratase</fullName>
    </submittedName>
</protein>
<dbReference type="Proteomes" id="UP000192418">
    <property type="component" value="Unassembled WGS sequence"/>
</dbReference>
<dbReference type="InterPro" id="IPR049900">
    <property type="entry name" value="PKS_mFAS_DH"/>
</dbReference>
<evidence type="ECO:0000313" key="4">
    <source>
        <dbReference type="Proteomes" id="UP000192418"/>
    </source>
</evidence>
<accession>A0A1W2CY69</accession>
<proteinExistence type="predicted"/>
<feature type="region of interest" description="C-terminal hotdog fold" evidence="1">
    <location>
        <begin position="177"/>
        <end position="323"/>
    </location>
</feature>
<evidence type="ECO:0000313" key="3">
    <source>
        <dbReference type="EMBL" id="SMC90205.1"/>
    </source>
</evidence>
<evidence type="ECO:0000259" key="2">
    <source>
        <dbReference type="PROSITE" id="PS52019"/>
    </source>
</evidence>
<name>A0A1W2CY69_9BACT</name>
<dbReference type="RefSeq" id="WP_084069936.1">
    <property type="nucleotide sequence ID" value="NZ_FWXY01000014.1"/>
</dbReference>